<name>A0A3S3MV78_9MAGN</name>
<evidence type="ECO:0000256" key="10">
    <source>
        <dbReference type="ARBA" id="ARBA00023295"/>
    </source>
</evidence>
<dbReference type="GO" id="GO:0030245">
    <property type="term" value="P:cellulose catabolic process"/>
    <property type="evidence" value="ECO:0007669"/>
    <property type="project" value="UniProtKB-KW"/>
</dbReference>
<comment type="catalytic activity">
    <reaction evidence="1 13">
        <text>Endohydrolysis of (1-&gt;4)-beta-D-glucosidic linkages in cellulose, lichenin and cereal beta-D-glucans.</text>
        <dbReference type="EC" id="3.2.1.4"/>
    </reaction>
</comment>
<evidence type="ECO:0000256" key="12">
    <source>
        <dbReference type="PROSITE-ProRule" id="PRU10059"/>
    </source>
</evidence>
<evidence type="ECO:0000259" key="14">
    <source>
        <dbReference type="SMART" id="SM01063"/>
    </source>
</evidence>
<feature type="domain" description="Carbohydrate binding" evidence="14">
    <location>
        <begin position="537"/>
        <end position="619"/>
    </location>
</feature>
<keyword evidence="10 12" id="KW-0326">Glycosidase</keyword>
<evidence type="ECO:0000256" key="3">
    <source>
        <dbReference type="ARBA" id="ARBA00007072"/>
    </source>
</evidence>
<dbReference type="Pfam" id="PF00759">
    <property type="entry name" value="Glyco_hydro_9"/>
    <property type="match status" value="1"/>
</dbReference>
<dbReference type="GO" id="GO:0030246">
    <property type="term" value="F:carbohydrate binding"/>
    <property type="evidence" value="ECO:0007669"/>
    <property type="project" value="InterPro"/>
</dbReference>
<protein>
    <recommendedName>
        <fullName evidence="13">Endoglucanase</fullName>
        <ecNumber evidence="13">3.2.1.4</ecNumber>
    </recommendedName>
</protein>
<evidence type="ECO:0000256" key="6">
    <source>
        <dbReference type="ARBA" id="ARBA00022801"/>
    </source>
</evidence>
<evidence type="ECO:0000256" key="2">
    <source>
        <dbReference type="ARBA" id="ARBA00004613"/>
    </source>
</evidence>
<evidence type="ECO:0000256" key="8">
    <source>
        <dbReference type="ARBA" id="ARBA00023180"/>
    </source>
</evidence>
<comment type="caution">
    <text evidence="15">The sequence shown here is derived from an EMBL/GenBank/DDBJ whole genome shotgun (WGS) entry which is preliminary data.</text>
</comment>
<feature type="active site" evidence="12">
    <location>
        <position position="430"/>
    </location>
</feature>
<feature type="chain" id="PRO_5018377466" description="Endoglucanase" evidence="13">
    <location>
        <begin position="20"/>
        <end position="629"/>
    </location>
</feature>
<keyword evidence="9 12" id="KW-0119">Carbohydrate metabolism</keyword>
<evidence type="ECO:0000256" key="11">
    <source>
        <dbReference type="ARBA" id="ARBA00023326"/>
    </source>
</evidence>
<keyword evidence="5 13" id="KW-0732">Signal</keyword>
<organism evidence="15 16">
    <name type="scientific">Cinnamomum micranthum f. kanehirae</name>
    <dbReference type="NCBI Taxonomy" id="337451"/>
    <lineage>
        <taxon>Eukaryota</taxon>
        <taxon>Viridiplantae</taxon>
        <taxon>Streptophyta</taxon>
        <taxon>Embryophyta</taxon>
        <taxon>Tracheophyta</taxon>
        <taxon>Spermatophyta</taxon>
        <taxon>Magnoliopsida</taxon>
        <taxon>Magnoliidae</taxon>
        <taxon>Laurales</taxon>
        <taxon>Lauraceae</taxon>
        <taxon>Cinnamomum</taxon>
    </lineage>
</organism>
<reference evidence="15 16" key="1">
    <citation type="journal article" date="2019" name="Nat. Plants">
        <title>Stout camphor tree genome fills gaps in understanding of flowering plant genome evolution.</title>
        <authorList>
            <person name="Chaw S.M."/>
            <person name="Liu Y.C."/>
            <person name="Wu Y.W."/>
            <person name="Wang H.Y."/>
            <person name="Lin C.I."/>
            <person name="Wu C.S."/>
            <person name="Ke H.M."/>
            <person name="Chang L.Y."/>
            <person name="Hsu C.Y."/>
            <person name="Yang H.T."/>
            <person name="Sudianto E."/>
            <person name="Hsu M.H."/>
            <person name="Wu K.P."/>
            <person name="Wang L.N."/>
            <person name="Leebens-Mack J.H."/>
            <person name="Tsai I.J."/>
        </authorList>
    </citation>
    <scope>NUCLEOTIDE SEQUENCE [LARGE SCALE GENOMIC DNA]</scope>
    <source>
        <strain evidence="16">cv. Chaw 1501</strain>
        <tissue evidence="15">Young leaves</tissue>
    </source>
</reference>
<dbReference type="PANTHER" id="PTHR22298">
    <property type="entry name" value="ENDO-1,4-BETA-GLUCANASE"/>
    <property type="match status" value="1"/>
</dbReference>
<dbReference type="Proteomes" id="UP000283530">
    <property type="component" value="Unassembled WGS sequence"/>
</dbReference>
<evidence type="ECO:0000256" key="5">
    <source>
        <dbReference type="ARBA" id="ARBA00022729"/>
    </source>
</evidence>
<dbReference type="InterPro" id="IPR001701">
    <property type="entry name" value="Glyco_hydro_9"/>
</dbReference>
<evidence type="ECO:0000256" key="1">
    <source>
        <dbReference type="ARBA" id="ARBA00000966"/>
    </source>
</evidence>
<keyword evidence="8" id="KW-0325">Glycoprotein</keyword>
<dbReference type="InterPro" id="IPR012341">
    <property type="entry name" value="6hp_glycosidase-like_sf"/>
</dbReference>
<gene>
    <name evidence="15" type="ORF">CKAN_01952700</name>
</gene>
<dbReference type="InterPro" id="IPR019028">
    <property type="entry name" value="CBM_49"/>
</dbReference>
<sequence length="629" mass="69805">MKSLITCFLVVLLMVQVTGLRRVAGFDYGEALEKSLMFFEAQRSGKLPTDQHVKWRGDSGLKDGFLQGVDLVGGYYDSGDHVKFGLPMAYTVTMLSWGAVDFQKEIAACNQLDPTLKAIRWGTDYFIKAHKQPNLLWGQVGDGDSDHYCWERAEDMSTPRTAYKIDSSHPGSDLAGETAAALAAASLAFKPYDSTYSQLLLLHAKQLFYFADRFRGRYDDCVQVAKQYYPSSGYLDELLLAAAWLFRATGDEYYLKYVVDNAVSMGGTGWAVREFSWDNKYAGVQVLLSKMTNYNINEECPVEILNQVLMDGVGGAYTSTLKQYRAKAEYFFCACLQKNNGYNVERTPGGLLYVDEWNNMQYVSSAAFLMAVYSSYLSAANAQLTCPEAKIQPLELLKFAQSQADYILGKNPKSMSYLVGYGSSYPVQIHHRGASIESINLLPSKVGCIDGFEKWYSLNESNPNIIVGALVGGPDRKDEFSDRRGNYEQTEPSIAGSAPLAGLFGKLNSVFGNSGLVSKDSPASESVPTSQYTTSPIIFVHSITDKWTVGSTTYYRHKVIVKNTSHKTITKLKLTIEDLSGSIWGLSPCPEKNTFQLPPWINVLKPDSQFSFVYVQEGPQAKVSVLSYS</sequence>
<dbReference type="Pfam" id="PF09478">
    <property type="entry name" value="CBM49"/>
    <property type="match status" value="1"/>
</dbReference>
<accession>A0A3S3MV78</accession>
<feature type="signal peptide" evidence="13">
    <location>
        <begin position="1"/>
        <end position="19"/>
    </location>
</feature>
<evidence type="ECO:0000313" key="16">
    <source>
        <dbReference type="Proteomes" id="UP000283530"/>
    </source>
</evidence>
<dbReference type="GO" id="GO:0005576">
    <property type="term" value="C:extracellular region"/>
    <property type="evidence" value="ECO:0007669"/>
    <property type="project" value="UniProtKB-SubCell"/>
</dbReference>
<keyword evidence="7 13" id="KW-0136">Cellulose degradation</keyword>
<keyword evidence="4" id="KW-0964">Secreted</keyword>
<dbReference type="AlphaFoldDB" id="A0A3S3MV78"/>
<keyword evidence="16" id="KW-1185">Reference proteome</keyword>
<dbReference type="InterPro" id="IPR008928">
    <property type="entry name" value="6-hairpin_glycosidase_sf"/>
</dbReference>
<comment type="subcellular location">
    <subcellularLocation>
        <location evidence="2">Secreted</location>
    </subcellularLocation>
</comment>
<evidence type="ECO:0000313" key="15">
    <source>
        <dbReference type="EMBL" id="RWR90434.1"/>
    </source>
</evidence>
<dbReference type="SMART" id="SM01063">
    <property type="entry name" value="CBM49"/>
    <property type="match status" value="1"/>
</dbReference>
<dbReference type="STRING" id="337451.A0A3S3MV78"/>
<keyword evidence="11 12" id="KW-0624">Polysaccharide degradation</keyword>
<dbReference type="EMBL" id="QPKB01000008">
    <property type="protein sequence ID" value="RWR90434.1"/>
    <property type="molecule type" value="Genomic_DNA"/>
</dbReference>
<dbReference type="FunFam" id="1.50.10.10:FF:000020">
    <property type="entry name" value="Endoglucanase"/>
    <property type="match status" value="1"/>
</dbReference>
<keyword evidence="6 12" id="KW-0378">Hydrolase</keyword>
<evidence type="ECO:0000256" key="4">
    <source>
        <dbReference type="ARBA" id="ARBA00022525"/>
    </source>
</evidence>
<dbReference type="Gene3D" id="1.50.10.10">
    <property type="match status" value="1"/>
</dbReference>
<dbReference type="PROSITE" id="PS00592">
    <property type="entry name" value="GH9_2"/>
    <property type="match status" value="1"/>
</dbReference>
<dbReference type="OrthoDB" id="10257085at2759"/>
<dbReference type="InterPro" id="IPR018221">
    <property type="entry name" value="Glyco_hydro_9_His_AS"/>
</dbReference>
<dbReference type="GO" id="GO:0008810">
    <property type="term" value="F:cellulase activity"/>
    <property type="evidence" value="ECO:0007669"/>
    <property type="project" value="UniProtKB-EC"/>
</dbReference>
<proteinExistence type="inferred from homology"/>
<evidence type="ECO:0000256" key="9">
    <source>
        <dbReference type="ARBA" id="ARBA00023277"/>
    </source>
</evidence>
<evidence type="ECO:0000256" key="7">
    <source>
        <dbReference type="ARBA" id="ARBA00023001"/>
    </source>
</evidence>
<comment type="similarity">
    <text evidence="3 12 13">Belongs to the glycosyl hydrolase 9 (cellulase E) family.</text>
</comment>
<dbReference type="EC" id="3.2.1.4" evidence="13"/>
<dbReference type="SUPFAM" id="SSF48208">
    <property type="entry name" value="Six-hairpin glycosidases"/>
    <property type="match status" value="1"/>
</dbReference>
<evidence type="ECO:0000256" key="13">
    <source>
        <dbReference type="RuleBase" id="RU361166"/>
    </source>
</evidence>